<dbReference type="GO" id="GO:0005739">
    <property type="term" value="C:mitochondrion"/>
    <property type="evidence" value="ECO:0007669"/>
    <property type="project" value="TreeGrafter"/>
</dbReference>
<evidence type="ECO:0008006" key="3">
    <source>
        <dbReference type="Google" id="ProtNLM"/>
    </source>
</evidence>
<evidence type="ECO:0000313" key="2">
    <source>
        <dbReference type="Proteomes" id="UP000315295"/>
    </source>
</evidence>
<dbReference type="STRING" id="106549.A0A540MD80"/>
<dbReference type="PANTHER" id="PTHR47801:SF1">
    <property type="entry name" value="OS05G0145600 PROTEIN"/>
    <property type="match status" value="1"/>
</dbReference>
<sequence length="362" mass="41199">MSKHKQTFCLIREPTTGTVPRTGYCTGPGADRILGKGRQRILKPVLKKETRYGREPSDEWFGLRPCDIRPGSFHRYTLPREGLFTHGIPYECCPKCCTLKWEEVDRKKKGLPILFAAARWKAGRCHRCGAGTPATAAARRRNKGKKDVTLEEFISFATYYAEKYCQTYADPADNARAVKQEVRWVMKFSGQHRLVLRVLGQRYLAATSTGGEYTDRNYANNVSEYNDVIRSLIVEKRDFMLKDVYGDMMLDGVQPTRHTFHWLILGAMKDSRIQDALYFLEQMKLMGLTPDDQETGEEFYRIKNSAGEWGQGGFAMVSKNTIERFISAGYPIILGGCLGEEKGGERNYARDGISFLLRSDCD</sequence>
<organism evidence="1 2">
    <name type="scientific">Malus baccata</name>
    <name type="common">Siberian crab apple</name>
    <name type="synonym">Pyrus baccata</name>
    <dbReference type="NCBI Taxonomy" id="106549"/>
    <lineage>
        <taxon>Eukaryota</taxon>
        <taxon>Viridiplantae</taxon>
        <taxon>Streptophyta</taxon>
        <taxon>Embryophyta</taxon>
        <taxon>Tracheophyta</taxon>
        <taxon>Spermatophyta</taxon>
        <taxon>Magnoliopsida</taxon>
        <taxon>eudicotyledons</taxon>
        <taxon>Gunneridae</taxon>
        <taxon>Pentapetalae</taxon>
        <taxon>rosids</taxon>
        <taxon>fabids</taxon>
        <taxon>Rosales</taxon>
        <taxon>Rosaceae</taxon>
        <taxon>Amygdaloideae</taxon>
        <taxon>Maleae</taxon>
        <taxon>Malus</taxon>
    </lineage>
</organism>
<gene>
    <name evidence="1" type="ORF">C1H46_017712</name>
</gene>
<comment type="caution">
    <text evidence="1">The sequence shown here is derived from an EMBL/GenBank/DDBJ whole genome shotgun (WGS) entry which is preliminary data.</text>
</comment>
<evidence type="ECO:0000313" key="1">
    <source>
        <dbReference type="EMBL" id="TQD96710.1"/>
    </source>
</evidence>
<name>A0A540MD80_MALBA</name>
<dbReference type="InterPro" id="IPR011990">
    <property type="entry name" value="TPR-like_helical_dom_sf"/>
</dbReference>
<reference evidence="1 2" key="1">
    <citation type="journal article" date="2019" name="G3 (Bethesda)">
        <title>Sequencing of a Wild Apple (Malus baccata) Genome Unravels the Differences Between Cultivated and Wild Apple Species Regarding Disease Resistance and Cold Tolerance.</title>
        <authorList>
            <person name="Chen X."/>
        </authorList>
    </citation>
    <scope>NUCLEOTIDE SEQUENCE [LARGE SCALE GENOMIC DNA]</scope>
    <source>
        <strain evidence="2">cv. Shandingzi</strain>
        <tissue evidence="1">Leaves</tissue>
    </source>
</reference>
<dbReference type="Gene3D" id="1.25.40.10">
    <property type="entry name" value="Tetratricopeptide repeat domain"/>
    <property type="match status" value="1"/>
</dbReference>
<dbReference type="AlphaFoldDB" id="A0A540MD80"/>
<dbReference type="Proteomes" id="UP000315295">
    <property type="component" value="Unassembled WGS sequence"/>
</dbReference>
<dbReference type="EMBL" id="VIEB01000287">
    <property type="protein sequence ID" value="TQD96710.1"/>
    <property type="molecule type" value="Genomic_DNA"/>
</dbReference>
<protein>
    <recommendedName>
        <fullName evidence="3">Pentacotripeptide-repeat region of PRORP domain-containing protein</fullName>
    </recommendedName>
</protein>
<keyword evidence="2" id="KW-1185">Reference proteome</keyword>
<dbReference type="PANTHER" id="PTHR47801">
    <property type="entry name" value="OS05G0145600 PROTEIN"/>
    <property type="match status" value="1"/>
</dbReference>
<accession>A0A540MD80</accession>
<proteinExistence type="predicted"/>